<dbReference type="Pfam" id="PF01926">
    <property type="entry name" value="MMR_HSR1"/>
    <property type="match status" value="1"/>
</dbReference>
<dbReference type="InterPro" id="IPR041606">
    <property type="entry name" value="HydF_dimer"/>
</dbReference>
<dbReference type="GO" id="GO:0005525">
    <property type="term" value="F:GTP binding"/>
    <property type="evidence" value="ECO:0007669"/>
    <property type="project" value="UniProtKB-KW"/>
</dbReference>
<dbReference type="NCBIfam" id="TIGR03918">
    <property type="entry name" value="GTP_HydF"/>
    <property type="match status" value="1"/>
</dbReference>
<dbReference type="PANTHER" id="PTHR42714">
    <property type="entry name" value="TRNA MODIFICATION GTPASE GTPBP3"/>
    <property type="match status" value="1"/>
</dbReference>
<dbReference type="Proteomes" id="UP000886741">
    <property type="component" value="Unassembled WGS sequence"/>
</dbReference>
<name>A0A9D1FAM1_9FIRM</name>
<feature type="domain" description="G" evidence="3">
    <location>
        <begin position="14"/>
        <end position="128"/>
    </location>
</feature>
<evidence type="ECO:0000259" key="4">
    <source>
        <dbReference type="Pfam" id="PF18128"/>
    </source>
</evidence>
<dbReference type="NCBIfam" id="TIGR00231">
    <property type="entry name" value="small_GTP"/>
    <property type="match status" value="1"/>
</dbReference>
<evidence type="ECO:0000256" key="1">
    <source>
        <dbReference type="ARBA" id="ARBA00022741"/>
    </source>
</evidence>
<dbReference type="Gene3D" id="3.40.50.11410">
    <property type="match status" value="1"/>
</dbReference>
<keyword evidence="2" id="KW-0342">GTP-binding</keyword>
<dbReference type="GO" id="GO:0002098">
    <property type="term" value="P:tRNA wobble uridine modification"/>
    <property type="evidence" value="ECO:0007669"/>
    <property type="project" value="TreeGrafter"/>
</dbReference>
<accession>A0A9D1FAM1</accession>
<dbReference type="Gene3D" id="3.40.50.11420">
    <property type="match status" value="1"/>
</dbReference>
<comment type="caution">
    <text evidence="6">The sequence shown here is derived from an EMBL/GenBank/DDBJ whole genome shotgun (WGS) entry which is preliminary data.</text>
</comment>
<protein>
    <submittedName>
        <fullName evidence="6">[FeFe] hydrogenase H-cluster maturation GTPase HydF</fullName>
    </submittedName>
</protein>
<dbReference type="GO" id="GO:0030488">
    <property type="term" value="P:tRNA methylation"/>
    <property type="evidence" value="ECO:0007669"/>
    <property type="project" value="TreeGrafter"/>
</dbReference>
<dbReference type="Pfam" id="PF18128">
    <property type="entry name" value="HydF_dimer"/>
    <property type="match status" value="1"/>
</dbReference>
<dbReference type="Gene3D" id="3.40.50.300">
    <property type="entry name" value="P-loop containing nucleotide triphosphate hydrolases"/>
    <property type="match status" value="1"/>
</dbReference>
<dbReference type="InterPro" id="IPR027417">
    <property type="entry name" value="P-loop_NTPase"/>
</dbReference>
<dbReference type="InterPro" id="IPR006073">
    <property type="entry name" value="GTP-bd"/>
</dbReference>
<evidence type="ECO:0000313" key="6">
    <source>
        <dbReference type="EMBL" id="HIS65532.1"/>
    </source>
</evidence>
<dbReference type="PANTHER" id="PTHR42714:SF6">
    <property type="entry name" value="TRANSLATION INITIATION FACTOR IF-2"/>
    <property type="match status" value="1"/>
</dbReference>
<dbReference type="InterPro" id="IPR005225">
    <property type="entry name" value="Small_GTP-bd"/>
</dbReference>
<feature type="domain" description="Hydrogen maturase F tetramerization" evidence="5">
    <location>
        <begin position="273"/>
        <end position="388"/>
    </location>
</feature>
<sequence length="397" mass="42842">MGMNDTPAAERVHIGFFGRRNAGKSSLVNAVTGQQLSVVSEVKGTTTDPVQKAMELLPMGPVVIIDTPGFDDEGQLGELRVQQTKRTLNRVDCAVLVVDGTVGKTAIDQQLIALLVEKKIPYVVAYNKADLGATAEGDGLAVSALTGDGVWELKERIARLIPTGERTGKLVGDLVQPGDFLILVVPIDKSAPKGRLILPQQQVIRDALEAGAMPLVVRETEYPTALERLGQRPALVVTDSQVFGVVSRATPSELPLTSFSILMARYKGFLEDAVRGAAVLNDLHDGDRILIAEGCTHHRQCEDIGTVKLPRWLREYSGADLQFETCSGREFPEDLSPYRVVVHCGGCMLNGRELDYRRKCAADAGVPFTNYGTAIAQVHGILKRSLAPFPALAALLP</sequence>
<evidence type="ECO:0000313" key="7">
    <source>
        <dbReference type="Proteomes" id="UP000886741"/>
    </source>
</evidence>
<dbReference type="InterPro" id="IPR023873">
    <property type="entry name" value="FeFe-hyd_GTPase_HydF"/>
</dbReference>
<dbReference type="GO" id="GO:0005737">
    <property type="term" value="C:cytoplasm"/>
    <property type="evidence" value="ECO:0007669"/>
    <property type="project" value="TreeGrafter"/>
</dbReference>
<gene>
    <name evidence="6" type="primary">hydF</name>
    <name evidence="6" type="ORF">IAA83_09215</name>
</gene>
<reference evidence="6" key="1">
    <citation type="submission" date="2020-10" db="EMBL/GenBank/DDBJ databases">
        <authorList>
            <person name="Gilroy R."/>
        </authorList>
    </citation>
    <scope>NUCLEOTIDE SEQUENCE</scope>
    <source>
        <strain evidence="6">ChiBcec16-1751</strain>
    </source>
</reference>
<keyword evidence="1" id="KW-0547">Nucleotide-binding</keyword>
<proteinExistence type="predicted"/>
<reference evidence="6" key="2">
    <citation type="journal article" date="2021" name="PeerJ">
        <title>Extensive microbial diversity within the chicken gut microbiome revealed by metagenomics and culture.</title>
        <authorList>
            <person name="Gilroy R."/>
            <person name="Ravi A."/>
            <person name="Getino M."/>
            <person name="Pursley I."/>
            <person name="Horton D.L."/>
            <person name="Alikhan N.F."/>
            <person name="Baker D."/>
            <person name="Gharbi K."/>
            <person name="Hall N."/>
            <person name="Watson M."/>
            <person name="Adriaenssens E.M."/>
            <person name="Foster-Nyarko E."/>
            <person name="Jarju S."/>
            <person name="Secka A."/>
            <person name="Antonio M."/>
            <person name="Oren A."/>
            <person name="Chaudhuri R.R."/>
            <person name="La Ragione R."/>
            <person name="Hildebrand F."/>
            <person name="Pallen M.J."/>
        </authorList>
    </citation>
    <scope>NUCLEOTIDE SEQUENCE</scope>
    <source>
        <strain evidence="6">ChiBcec16-1751</strain>
    </source>
</reference>
<dbReference type="CDD" id="cd00880">
    <property type="entry name" value="Era_like"/>
    <property type="match status" value="1"/>
</dbReference>
<feature type="domain" description="Hydrogen maturase F dimerization" evidence="4">
    <location>
        <begin position="170"/>
        <end position="268"/>
    </location>
</feature>
<dbReference type="EMBL" id="DVJJ01000143">
    <property type="protein sequence ID" value="HIS65532.1"/>
    <property type="molecule type" value="Genomic_DNA"/>
</dbReference>
<dbReference type="InterPro" id="IPR040644">
    <property type="entry name" value="HydF_tetramer"/>
</dbReference>
<dbReference type="Pfam" id="PF18133">
    <property type="entry name" value="HydF_tetramer"/>
    <property type="match status" value="1"/>
</dbReference>
<dbReference type="SUPFAM" id="SSF52540">
    <property type="entry name" value="P-loop containing nucleoside triphosphate hydrolases"/>
    <property type="match status" value="1"/>
</dbReference>
<evidence type="ECO:0000256" key="2">
    <source>
        <dbReference type="ARBA" id="ARBA00023134"/>
    </source>
</evidence>
<dbReference type="AlphaFoldDB" id="A0A9D1FAM1"/>
<organism evidence="6 7">
    <name type="scientific">Candidatus Avoscillospira avistercoris</name>
    <dbReference type="NCBI Taxonomy" id="2840707"/>
    <lineage>
        <taxon>Bacteria</taxon>
        <taxon>Bacillati</taxon>
        <taxon>Bacillota</taxon>
        <taxon>Clostridia</taxon>
        <taxon>Eubacteriales</taxon>
        <taxon>Oscillospiraceae</taxon>
        <taxon>Oscillospiraceae incertae sedis</taxon>
        <taxon>Candidatus Avoscillospira</taxon>
    </lineage>
</organism>
<evidence type="ECO:0000259" key="3">
    <source>
        <dbReference type="Pfam" id="PF01926"/>
    </source>
</evidence>
<evidence type="ECO:0000259" key="5">
    <source>
        <dbReference type="Pfam" id="PF18133"/>
    </source>
</evidence>